<feature type="compositionally biased region" description="Low complexity" evidence="5">
    <location>
        <begin position="131"/>
        <end position="149"/>
    </location>
</feature>
<feature type="region of interest" description="Disordered" evidence="5">
    <location>
        <begin position="67"/>
        <end position="211"/>
    </location>
</feature>
<keyword evidence="4" id="KW-0862">Zinc</keyword>
<dbReference type="Proteomes" id="UP000310200">
    <property type="component" value="Unassembled WGS sequence"/>
</dbReference>
<dbReference type="STRING" id="300112.A0A4S2L3L5"/>
<dbReference type="PANTHER" id="PTHR46395">
    <property type="entry name" value="ADP-RIBOSYLATION FACTOR GTPASE-ACTIVATING PROTEIN 1"/>
    <property type="match status" value="1"/>
</dbReference>
<evidence type="ECO:0000313" key="6">
    <source>
        <dbReference type="EMBL" id="TGZ57221.1"/>
    </source>
</evidence>
<dbReference type="EMBL" id="QBLH01000182">
    <property type="protein sequence ID" value="TGZ57221.1"/>
    <property type="molecule type" value="Genomic_DNA"/>
</dbReference>
<evidence type="ECO:0000256" key="1">
    <source>
        <dbReference type="ARBA" id="ARBA00022468"/>
    </source>
</evidence>
<sequence length="211" mass="22965">NIPPNQGGKYGGFGYQIDPPPKSLSQELFDTAVSSLATGWSIFFSSASKIASKATENAIKIGGLATQKAKNVGGQNNAQVGDITRRGGLGDIGGTNSAEQPKQYDSMDRYQFSNTYQNSDSIQSNRSNEKSSLVRSSSSKSNISTGDSSNISNYNWDWGNDARQTGKTITSKRQSKAEKKEESLINFETDNKAQQNWNSKAENDAWEILNN</sequence>
<feature type="non-terminal residue" evidence="6">
    <location>
        <position position="211"/>
    </location>
</feature>
<organism evidence="6 7">
    <name type="scientific">Temnothorax longispinosus</name>
    <dbReference type="NCBI Taxonomy" id="300112"/>
    <lineage>
        <taxon>Eukaryota</taxon>
        <taxon>Metazoa</taxon>
        <taxon>Ecdysozoa</taxon>
        <taxon>Arthropoda</taxon>
        <taxon>Hexapoda</taxon>
        <taxon>Insecta</taxon>
        <taxon>Pterygota</taxon>
        <taxon>Neoptera</taxon>
        <taxon>Endopterygota</taxon>
        <taxon>Hymenoptera</taxon>
        <taxon>Apocrita</taxon>
        <taxon>Aculeata</taxon>
        <taxon>Formicoidea</taxon>
        <taxon>Formicidae</taxon>
        <taxon>Myrmicinae</taxon>
        <taxon>Temnothorax</taxon>
    </lineage>
</organism>
<comment type="caution">
    <text evidence="6">The sequence shown here is derived from an EMBL/GenBank/DDBJ whole genome shotgun (WGS) entry which is preliminary data.</text>
</comment>
<dbReference type="AlphaFoldDB" id="A0A4S2L3L5"/>
<gene>
    <name evidence="6" type="ORF">DBV15_12155</name>
</gene>
<dbReference type="GO" id="GO:0000139">
    <property type="term" value="C:Golgi membrane"/>
    <property type="evidence" value="ECO:0007669"/>
    <property type="project" value="TreeGrafter"/>
</dbReference>
<dbReference type="GO" id="GO:0005096">
    <property type="term" value="F:GTPase activator activity"/>
    <property type="evidence" value="ECO:0007669"/>
    <property type="project" value="UniProtKB-KW"/>
</dbReference>
<dbReference type="GO" id="GO:0008270">
    <property type="term" value="F:zinc ion binding"/>
    <property type="evidence" value="ECO:0007669"/>
    <property type="project" value="UniProtKB-KW"/>
</dbReference>
<name>A0A4S2L3L5_9HYME</name>
<feature type="compositionally biased region" description="Polar residues" evidence="5">
    <location>
        <begin position="111"/>
        <end position="126"/>
    </location>
</feature>
<feature type="compositionally biased region" description="Polar residues" evidence="5">
    <location>
        <begin position="186"/>
        <end position="200"/>
    </location>
</feature>
<keyword evidence="1" id="KW-0343">GTPase activation</keyword>
<evidence type="ECO:0000256" key="2">
    <source>
        <dbReference type="ARBA" id="ARBA00022723"/>
    </source>
</evidence>
<evidence type="ECO:0000256" key="5">
    <source>
        <dbReference type="SAM" id="MobiDB-lite"/>
    </source>
</evidence>
<keyword evidence="7" id="KW-1185">Reference proteome</keyword>
<dbReference type="GO" id="GO:0032012">
    <property type="term" value="P:regulation of ARF protein signal transduction"/>
    <property type="evidence" value="ECO:0007669"/>
    <property type="project" value="TreeGrafter"/>
</dbReference>
<dbReference type="PANTHER" id="PTHR46395:SF1">
    <property type="entry name" value="ADP-RIBOSYLATION FACTOR GTPASE-ACTIVATING PROTEIN 1"/>
    <property type="match status" value="1"/>
</dbReference>
<feature type="non-terminal residue" evidence="6">
    <location>
        <position position="1"/>
    </location>
</feature>
<protein>
    <submittedName>
        <fullName evidence="6">ADP-ribosylation factor GTPase-activating protein 1</fullName>
    </submittedName>
</protein>
<keyword evidence="2" id="KW-0479">Metal-binding</keyword>
<feature type="compositionally biased region" description="Polar residues" evidence="5">
    <location>
        <begin position="162"/>
        <end position="172"/>
    </location>
</feature>
<evidence type="ECO:0000313" key="7">
    <source>
        <dbReference type="Proteomes" id="UP000310200"/>
    </source>
</evidence>
<accession>A0A4S2L3L5</accession>
<keyword evidence="3" id="KW-0863">Zinc-finger</keyword>
<proteinExistence type="predicted"/>
<evidence type="ECO:0000256" key="3">
    <source>
        <dbReference type="ARBA" id="ARBA00022771"/>
    </source>
</evidence>
<reference evidence="6 7" key="1">
    <citation type="journal article" date="2019" name="Philos. Trans. R. Soc. Lond., B, Biol. Sci.">
        <title>Ant behaviour and brain gene expression of defending hosts depend on the ecological success of the intruding social parasite.</title>
        <authorList>
            <person name="Kaur R."/>
            <person name="Stoldt M."/>
            <person name="Jongepier E."/>
            <person name="Feldmeyer B."/>
            <person name="Menzel F."/>
            <person name="Bornberg-Bauer E."/>
            <person name="Foitzik S."/>
        </authorList>
    </citation>
    <scope>NUCLEOTIDE SEQUENCE [LARGE SCALE GENOMIC DNA]</scope>
    <source>
        <tissue evidence="6">Whole body</tissue>
    </source>
</reference>
<dbReference type="GO" id="GO:0030100">
    <property type="term" value="P:regulation of endocytosis"/>
    <property type="evidence" value="ECO:0007669"/>
    <property type="project" value="TreeGrafter"/>
</dbReference>
<evidence type="ECO:0000256" key="4">
    <source>
        <dbReference type="ARBA" id="ARBA00022833"/>
    </source>
</evidence>